<evidence type="ECO:0000313" key="3">
    <source>
        <dbReference type="Proteomes" id="UP001215280"/>
    </source>
</evidence>
<comment type="caution">
    <text evidence="2">The sequence shown here is derived from an EMBL/GenBank/DDBJ whole genome shotgun (WGS) entry which is preliminary data.</text>
</comment>
<proteinExistence type="predicted"/>
<dbReference type="AlphaFoldDB" id="A0AAD7MWY4"/>
<protein>
    <submittedName>
        <fullName evidence="2">Uncharacterized protein</fullName>
    </submittedName>
</protein>
<reference evidence="2" key="1">
    <citation type="submission" date="2023-03" db="EMBL/GenBank/DDBJ databases">
        <title>Massive genome expansion in bonnet fungi (Mycena s.s.) driven by repeated elements and novel gene families across ecological guilds.</title>
        <authorList>
            <consortium name="Lawrence Berkeley National Laboratory"/>
            <person name="Harder C.B."/>
            <person name="Miyauchi S."/>
            <person name="Viragh M."/>
            <person name="Kuo A."/>
            <person name="Thoen E."/>
            <person name="Andreopoulos B."/>
            <person name="Lu D."/>
            <person name="Skrede I."/>
            <person name="Drula E."/>
            <person name="Henrissat B."/>
            <person name="Morin E."/>
            <person name="Kohler A."/>
            <person name="Barry K."/>
            <person name="LaButti K."/>
            <person name="Morin E."/>
            <person name="Salamov A."/>
            <person name="Lipzen A."/>
            <person name="Mereny Z."/>
            <person name="Hegedus B."/>
            <person name="Baldrian P."/>
            <person name="Stursova M."/>
            <person name="Weitz H."/>
            <person name="Taylor A."/>
            <person name="Grigoriev I.V."/>
            <person name="Nagy L.G."/>
            <person name="Martin F."/>
            <person name="Kauserud H."/>
        </authorList>
    </citation>
    <scope>NUCLEOTIDE SEQUENCE</scope>
    <source>
        <strain evidence="2">CBHHK188m</strain>
    </source>
</reference>
<keyword evidence="1" id="KW-0472">Membrane</keyword>
<sequence length="108" mass="12173">MCGDPQIVEFLLSWGLFGTLSVQLYLYYQAFPNDRTFAKVLVYTVYLIELAATIILTHDAFGIYGYGFTDVSALTNVDFSWLDVPIMGSAGQICYKYARHRIVVISVL</sequence>
<accession>A0AAD7MWY4</accession>
<organism evidence="2 3">
    <name type="scientific">Mycena maculata</name>
    <dbReference type="NCBI Taxonomy" id="230809"/>
    <lineage>
        <taxon>Eukaryota</taxon>
        <taxon>Fungi</taxon>
        <taxon>Dikarya</taxon>
        <taxon>Basidiomycota</taxon>
        <taxon>Agaricomycotina</taxon>
        <taxon>Agaricomycetes</taxon>
        <taxon>Agaricomycetidae</taxon>
        <taxon>Agaricales</taxon>
        <taxon>Marasmiineae</taxon>
        <taxon>Mycenaceae</taxon>
        <taxon>Mycena</taxon>
    </lineage>
</organism>
<gene>
    <name evidence="2" type="ORF">DFH07DRAFT_754424</name>
</gene>
<name>A0AAD7MWY4_9AGAR</name>
<keyword evidence="1" id="KW-1133">Transmembrane helix</keyword>
<keyword evidence="1" id="KW-0812">Transmembrane</keyword>
<evidence type="ECO:0000256" key="1">
    <source>
        <dbReference type="SAM" id="Phobius"/>
    </source>
</evidence>
<keyword evidence="3" id="KW-1185">Reference proteome</keyword>
<dbReference type="EMBL" id="JARJLG010000162">
    <property type="protein sequence ID" value="KAJ7734362.1"/>
    <property type="molecule type" value="Genomic_DNA"/>
</dbReference>
<feature type="transmembrane region" description="Helical" evidence="1">
    <location>
        <begin position="6"/>
        <end position="28"/>
    </location>
</feature>
<feature type="transmembrane region" description="Helical" evidence="1">
    <location>
        <begin position="40"/>
        <end position="66"/>
    </location>
</feature>
<dbReference type="Proteomes" id="UP001215280">
    <property type="component" value="Unassembled WGS sequence"/>
</dbReference>
<evidence type="ECO:0000313" key="2">
    <source>
        <dbReference type="EMBL" id="KAJ7734362.1"/>
    </source>
</evidence>